<sequence>MNLLLRIRDNSQEYSTSSDFKDHTVCTISLSVCGQSDGKSSLLEALFGFRFNVREVEMGTRRPLILQMVHEPFALEPRCRFQYFVFMCKLQVDGSGKEPKKNNVI</sequence>
<accession>A0A5N6QQ85</accession>
<dbReference type="InterPro" id="IPR027417">
    <property type="entry name" value="P-loop_NTPase"/>
</dbReference>
<dbReference type="EMBL" id="CM017322">
    <property type="protein sequence ID" value="KAE8009194.1"/>
    <property type="molecule type" value="Genomic_DNA"/>
</dbReference>
<dbReference type="Proteomes" id="UP000327013">
    <property type="component" value="Chromosome 2"/>
</dbReference>
<feature type="domain" description="Dynamin-type G" evidence="1">
    <location>
        <begin position="23"/>
        <end position="105"/>
    </location>
</feature>
<evidence type="ECO:0000259" key="1">
    <source>
        <dbReference type="PROSITE" id="PS51718"/>
    </source>
</evidence>
<dbReference type="Gene3D" id="3.40.50.300">
    <property type="entry name" value="P-loop containing nucleotide triphosphate hydrolases"/>
    <property type="match status" value="1"/>
</dbReference>
<proteinExistence type="predicted"/>
<dbReference type="PROSITE" id="PS51718">
    <property type="entry name" value="G_DYNAMIN_2"/>
    <property type="match status" value="1"/>
</dbReference>
<dbReference type="OrthoDB" id="1746539at2759"/>
<dbReference type="InterPro" id="IPR030381">
    <property type="entry name" value="G_DYNAMIN_dom"/>
</dbReference>
<dbReference type="Pfam" id="PF00350">
    <property type="entry name" value="Dynamin_N"/>
    <property type="match status" value="1"/>
</dbReference>
<protein>
    <recommendedName>
        <fullName evidence="1">Dynamin-type G domain-containing protein</fullName>
    </recommendedName>
</protein>
<dbReference type="AlphaFoldDB" id="A0A5N6QQ85"/>
<organism evidence="2 3">
    <name type="scientific">Carpinus fangiana</name>
    <dbReference type="NCBI Taxonomy" id="176857"/>
    <lineage>
        <taxon>Eukaryota</taxon>
        <taxon>Viridiplantae</taxon>
        <taxon>Streptophyta</taxon>
        <taxon>Embryophyta</taxon>
        <taxon>Tracheophyta</taxon>
        <taxon>Spermatophyta</taxon>
        <taxon>Magnoliopsida</taxon>
        <taxon>eudicotyledons</taxon>
        <taxon>Gunneridae</taxon>
        <taxon>Pentapetalae</taxon>
        <taxon>rosids</taxon>
        <taxon>fabids</taxon>
        <taxon>Fagales</taxon>
        <taxon>Betulaceae</taxon>
        <taxon>Carpinus</taxon>
    </lineage>
</organism>
<name>A0A5N6QQ85_9ROSI</name>
<dbReference type="GO" id="GO:0005737">
    <property type="term" value="C:cytoplasm"/>
    <property type="evidence" value="ECO:0007669"/>
    <property type="project" value="UniProtKB-ARBA"/>
</dbReference>
<dbReference type="InterPro" id="IPR045063">
    <property type="entry name" value="Dynamin_N"/>
</dbReference>
<evidence type="ECO:0000313" key="3">
    <source>
        <dbReference type="Proteomes" id="UP000327013"/>
    </source>
</evidence>
<reference evidence="2 3" key="1">
    <citation type="submission" date="2019-06" db="EMBL/GenBank/DDBJ databases">
        <title>A chromosomal-level reference genome of Carpinus fangiana (Coryloideae, Betulaceae).</title>
        <authorList>
            <person name="Yang X."/>
            <person name="Wang Z."/>
            <person name="Zhang L."/>
            <person name="Hao G."/>
            <person name="Liu J."/>
            <person name="Yang Y."/>
        </authorList>
    </citation>
    <scope>NUCLEOTIDE SEQUENCE [LARGE SCALE GENOMIC DNA]</scope>
    <source>
        <strain evidence="2">Cfa_2016G</strain>
        <tissue evidence="2">Leaf</tissue>
    </source>
</reference>
<evidence type="ECO:0000313" key="2">
    <source>
        <dbReference type="EMBL" id="KAE8009194.1"/>
    </source>
</evidence>
<keyword evidence="3" id="KW-1185">Reference proteome</keyword>
<dbReference type="SUPFAM" id="SSF52540">
    <property type="entry name" value="P-loop containing nucleoside triphosphate hydrolases"/>
    <property type="match status" value="1"/>
</dbReference>
<gene>
    <name evidence="2" type="ORF">FH972_005644</name>
</gene>
<dbReference type="GO" id="GO:0005525">
    <property type="term" value="F:GTP binding"/>
    <property type="evidence" value="ECO:0007669"/>
    <property type="project" value="InterPro"/>
</dbReference>